<comment type="caution">
    <text evidence="3">The sequence shown here is derived from an EMBL/GenBank/DDBJ whole genome shotgun (WGS) entry which is preliminary data.</text>
</comment>
<name>A0AAW1Q9K2_9CHLO</name>
<evidence type="ECO:0000313" key="4">
    <source>
        <dbReference type="Proteomes" id="UP001438707"/>
    </source>
</evidence>
<dbReference type="InterPro" id="IPR036047">
    <property type="entry name" value="F-box-like_dom_sf"/>
</dbReference>
<dbReference type="EMBL" id="JALJOS010000053">
    <property type="protein sequence ID" value="KAK9818890.1"/>
    <property type="molecule type" value="Genomic_DNA"/>
</dbReference>
<protein>
    <recommendedName>
        <fullName evidence="2">F-box domain-containing protein</fullName>
    </recommendedName>
</protein>
<dbReference type="Proteomes" id="UP001438707">
    <property type="component" value="Unassembled WGS sequence"/>
</dbReference>
<feature type="domain" description="F-box" evidence="2">
    <location>
        <begin position="59"/>
        <end position="92"/>
    </location>
</feature>
<reference evidence="3 4" key="1">
    <citation type="journal article" date="2024" name="Nat. Commun.">
        <title>Phylogenomics reveals the evolutionary origins of lichenization in chlorophyte algae.</title>
        <authorList>
            <person name="Puginier C."/>
            <person name="Libourel C."/>
            <person name="Otte J."/>
            <person name="Skaloud P."/>
            <person name="Haon M."/>
            <person name="Grisel S."/>
            <person name="Petersen M."/>
            <person name="Berrin J.G."/>
            <person name="Delaux P.M."/>
            <person name="Dal Grande F."/>
            <person name="Keller J."/>
        </authorList>
    </citation>
    <scope>NUCLEOTIDE SEQUENCE [LARGE SCALE GENOMIC DNA]</scope>
    <source>
        <strain evidence="3 4">SAG 2145</strain>
    </source>
</reference>
<feature type="region of interest" description="Disordered" evidence="1">
    <location>
        <begin position="178"/>
        <end position="203"/>
    </location>
</feature>
<evidence type="ECO:0000256" key="1">
    <source>
        <dbReference type="SAM" id="MobiDB-lite"/>
    </source>
</evidence>
<gene>
    <name evidence="3" type="ORF">WJX74_008366</name>
</gene>
<accession>A0AAW1Q9K2</accession>
<dbReference type="SUPFAM" id="SSF81383">
    <property type="entry name" value="F-box domain"/>
    <property type="match status" value="1"/>
</dbReference>
<dbReference type="AlphaFoldDB" id="A0AAW1Q9K2"/>
<evidence type="ECO:0000259" key="2">
    <source>
        <dbReference type="Pfam" id="PF00646"/>
    </source>
</evidence>
<dbReference type="SUPFAM" id="SSF82171">
    <property type="entry name" value="DPP6 N-terminal domain-like"/>
    <property type="match status" value="1"/>
</dbReference>
<evidence type="ECO:0000313" key="3">
    <source>
        <dbReference type="EMBL" id="KAK9818890.1"/>
    </source>
</evidence>
<dbReference type="Pfam" id="PF00646">
    <property type="entry name" value="F-box"/>
    <property type="match status" value="1"/>
</dbReference>
<dbReference type="InterPro" id="IPR001810">
    <property type="entry name" value="F-box_dom"/>
</dbReference>
<proteinExistence type="predicted"/>
<keyword evidence="4" id="KW-1185">Reference proteome</keyword>
<sequence length="556" mass="60780">MPRDRHFTGAEVLSTGIEILKDSLALSGASKIQRGMHSTFTLSAPDHASHEDPPNALLLPNDVLARHALRHLDPASLVALRTTCRGLRQLVDEASALDIAPAVAGMLPAGLLQHARRSSDVQCLLRHQPRWAPKIRSSTPHKLHMLDMAEPCITWHPGTSVPCLVILDRRSLRAVKKAPQKFRARHLQPDPESQPRRKSQRTALVRSDQALPSLLVVQPDGTPRFSKASTDLLRVALRPQPGPLPWDIYGLAEDTFWQPFWCHDSVHLAFHHWDGHGMTLAVCTLNPEEPLGSSIRSPHFSKPLVGAAVAPSKDAALMSLQSTPCCVTALQLPSLLQQFHVSAGPMLDMPDAALWPCWMGYAPDGKHFAVAWAGPADQPKGRYLLLSLTLHTFTNGAQLQQISIQKVIPAMAVRRHRSPVITWSPASLWLSLSFEQGQGDETAMVQHAIVDLNGEYHLLPSLDGHSRGLDPQFSDYSCLRGWSPCGFLFSCASSQEDRRPNVKAPSPGFVALKRATSGMPGPKSSSSTGASITQAVASDGQSWPQYVMSSACMPFW</sequence>
<dbReference type="CDD" id="cd09917">
    <property type="entry name" value="F-box_SF"/>
    <property type="match status" value="1"/>
</dbReference>
<organism evidence="3 4">
    <name type="scientific">Apatococcus lobatus</name>
    <dbReference type="NCBI Taxonomy" id="904363"/>
    <lineage>
        <taxon>Eukaryota</taxon>
        <taxon>Viridiplantae</taxon>
        <taxon>Chlorophyta</taxon>
        <taxon>core chlorophytes</taxon>
        <taxon>Trebouxiophyceae</taxon>
        <taxon>Chlorellales</taxon>
        <taxon>Chlorellaceae</taxon>
        <taxon>Apatococcus</taxon>
    </lineage>
</organism>